<accession>A0ABR4Y587</accession>
<protein>
    <submittedName>
        <fullName evidence="1">Uncharacterized protein</fullName>
    </submittedName>
</protein>
<evidence type="ECO:0000313" key="2">
    <source>
        <dbReference type="Proteomes" id="UP000030520"/>
    </source>
</evidence>
<sequence length="130" mass="14514">MNEKELYLSAMNNREKIDFSLQGIEQYELLLAAYSSCGDGFANAIGYCLQIREGDGDVGSDNQVFLRHADGTIRVHHQQAFYRVSDIDKAKVLSLFKVKPSDESSDLELTCPNGIKGVGFRIKLDPDCYS</sequence>
<name>A0ABR4Y587_9VIBR</name>
<dbReference type="Proteomes" id="UP000030520">
    <property type="component" value="Unassembled WGS sequence"/>
</dbReference>
<proteinExistence type="predicted"/>
<comment type="caution">
    <text evidence="1">The sequence shown here is derived from an EMBL/GenBank/DDBJ whole genome shotgun (WGS) entry which is preliminary data.</text>
</comment>
<evidence type="ECO:0000313" key="1">
    <source>
        <dbReference type="EMBL" id="KHA58659.1"/>
    </source>
</evidence>
<dbReference type="EMBL" id="JRWM01000075">
    <property type="protein sequence ID" value="KHA58659.1"/>
    <property type="molecule type" value="Genomic_DNA"/>
</dbReference>
<reference evidence="1 2" key="1">
    <citation type="submission" date="2014-10" db="EMBL/GenBank/DDBJ databases">
        <title>Genome sequencing of Vibrio variabilis T01.</title>
        <authorList>
            <person name="Chan K.-G."/>
            <person name="Mohamad N.I."/>
        </authorList>
    </citation>
    <scope>NUCLEOTIDE SEQUENCE [LARGE SCALE GENOMIC DNA]</scope>
    <source>
        <strain evidence="1 2">T01</strain>
    </source>
</reference>
<keyword evidence="2" id="KW-1185">Reference proteome</keyword>
<gene>
    <name evidence="1" type="ORF">NL53_20685</name>
</gene>
<organism evidence="1 2">
    <name type="scientific">Vibrio variabilis</name>
    <dbReference type="NCBI Taxonomy" id="990271"/>
    <lineage>
        <taxon>Bacteria</taxon>
        <taxon>Pseudomonadati</taxon>
        <taxon>Pseudomonadota</taxon>
        <taxon>Gammaproteobacteria</taxon>
        <taxon>Vibrionales</taxon>
        <taxon>Vibrionaceae</taxon>
        <taxon>Vibrio</taxon>
    </lineage>
</organism>
<dbReference type="RefSeq" id="WP_038218078.1">
    <property type="nucleotide sequence ID" value="NZ_JRWM01000075.1"/>
</dbReference>